<evidence type="ECO:0000256" key="1">
    <source>
        <dbReference type="SAM" id="MobiDB-lite"/>
    </source>
</evidence>
<dbReference type="Proteomes" id="UP000539642">
    <property type="component" value="Unassembled WGS sequence"/>
</dbReference>
<evidence type="ECO:0000313" key="3">
    <source>
        <dbReference type="Proteomes" id="UP000539642"/>
    </source>
</evidence>
<dbReference type="AlphaFoldDB" id="A0A840UX02"/>
<comment type="caution">
    <text evidence="2">The sequence shown here is derived from an EMBL/GenBank/DDBJ whole genome shotgun (WGS) entry which is preliminary data.</text>
</comment>
<dbReference type="RefSeq" id="WP_183348781.1">
    <property type="nucleotide sequence ID" value="NZ_JACHEO010000003.1"/>
</dbReference>
<dbReference type="EMBL" id="JACHEO010000003">
    <property type="protein sequence ID" value="MBB5347218.1"/>
    <property type="molecule type" value="Genomic_DNA"/>
</dbReference>
<gene>
    <name evidence="2" type="ORF">HNQ81_000931</name>
</gene>
<accession>A0A840UX02</accession>
<reference evidence="2 3" key="1">
    <citation type="submission" date="2020-08" db="EMBL/GenBank/DDBJ databases">
        <title>Genomic Encyclopedia of Type Strains, Phase IV (KMG-IV): sequencing the most valuable type-strain genomes for metagenomic binning, comparative biology and taxonomic classification.</title>
        <authorList>
            <person name="Goeker M."/>
        </authorList>
    </citation>
    <scope>NUCLEOTIDE SEQUENCE [LARGE SCALE GENOMIC DNA]</scope>
    <source>
        <strain evidence="2 3">DSM 28570</strain>
    </source>
</reference>
<sequence length="306" mass="32884">MAMRFTTASHPGTGSGRIDHRSPADPTSLYPEHRMPPISPPLGTIVAVDSHVHFHDLSDPAALLDSALAALRRNLGDKPLTAALLLTEPAARPTFATLKEFTAKPLPTMTAAAWRLEATEEAISLQARNRSGDTIHLIAGQQIVTAENLEVLALCALPEIADGIDLQATVRRVRQVGGLPLLPWGVGKWLGRRGRVISDFLAGSQEGPILVGDNGGRPAFWSFVPQFRQATAGGIRILRGSDPLRCSFKRRGPGSFGSLIDGPFDPARPGHSLAQTLPAAATRFQPFGSLESPWHFCRDQIALRLS</sequence>
<evidence type="ECO:0000313" key="2">
    <source>
        <dbReference type="EMBL" id="MBB5347218.1"/>
    </source>
</evidence>
<protein>
    <submittedName>
        <fullName evidence="2">Uncharacterized protein</fullName>
    </submittedName>
</protein>
<proteinExistence type="predicted"/>
<feature type="region of interest" description="Disordered" evidence="1">
    <location>
        <begin position="1"/>
        <end position="31"/>
    </location>
</feature>
<keyword evidence="3" id="KW-1185">Reference proteome</keyword>
<feature type="compositionally biased region" description="Polar residues" evidence="1">
    <location>
        <begin position="1"/>
        <end position="12"/>
    </location>
</feature>
<organism evidence="2 3">
    <name type="scientific">Desulfoprunum benzoelyticum</name>
    <dbReference type="NCBI Taxonomy" id="1506996"/>
    <lineage>
        <taxon>Bacteria</taxon>
        <taxon>Pseudomonadati</taxon>
        <taxon>Thermodesulfobacteriota</taxon>
        <taxon>Desulfobulbia</taxon>
        <taxon>Desulfobulbales</taxon>
        <taxon>Desulfobulbaceae</taxon>
        <taxon>Desulfoprunum</taxon>
    </lineage>
</organism>
<name>A0A840UX02_9BACT</name>